<comment type="caution">
    <text evidence="2">The sequence shown here is derived from an EMBL/GenBank/DDBJ whole genome shotgun (WGS) entry which is preliminary data.</text>
</comment>
<dbReference type="OrthoDB" id="5421765at2759"/>
<accession>A0A8H7T6P8</accession>
<evidence type="ECO:0000313" key="3">
    <source>
        <dbReference type="Proteomes" id="UP000664132"/>
    </source>
</evidence>
<dbReference type="AlphaFoldDB" id="A0A8H7T6P8"/>
<dbReference type="EMBL" id="JAFJYH010000196">
    <property type="protein sequence ID" value="KAG4416134.1"/>
    <property type="molecule type" value="Genomic_DNA"/>
</dbReference>
<proteinExistence type="predicted"/>
<evidence type="ECO:0000313" key="2">
    <source>
        <dbReference type="EMBL" id="KAG4416134.1"/>
    </source>
</evidence>
<dbReference type="Proteomes" id="UP000664132">
    <property type="component" value="Unassembled WGS sequence"/>
</dbReference>
<reference evidence="2" key="1">
    <citation type="submission" date="2021-02" db="EMBL/GenBank/DDBJ databases">
        <title>Genome sequence Cadophora malorum strain M34.</title>
        <authorList>
            <person name="Stefanovic E."/>
            <person name="Vu D."/>
            <person name="Scully C."/>
            <person name="Dijksterhuis J."/>
            <person name="Roader J."/>
            <person name="Houbraken J."/>
        </authorList>
    </citation>
    <scope>NUCLEOTIDE SEQUENCE</scope>
    <source>
        <strain evidence="2">M34</strain>
    </source>
</reference>
<feature type="region of interest" description="Disordered" evidence="1">
    <location>
        <begin position="310"/>
        <end position="355"/>
    </location>
</feature>
<feature type="compositionally biased region" description="Low complexity" evidence="1">
    <location>
        <begin position="321"/>
        <end position="335"/>
    </location>
</feature>
<evidence type="ECO:0000256" key="1">
    <source>
        <dbReference type="SAM" id="MobiDB-lite"/>
    </source>
</evidence>
<protein>
    <submittedName>
        <fullName evidence="2">Uncharacterized protein</fullName>
    </submittedName>
</protein>
<organism evidence="2 3">
    <name type="scientific">Cadophora malorum</name>
    <dbReference type="NCBI Taxonomy" id="108018"/>
    <lineage>
        <taxon>Eukaryota</taxon>
        <taxon>Fungi</taxon>
        <taxon>Dikarya</taxon>
        <taxon>Ascomycota</taxon>
        <taxon>Pezizomycotina</taxon>
        <taxon>Leotiomycetes</taxon>
        <taxon>Helotiales</taxon>
        <taxon>Ploettnerulaceae</taxon>
        <taxon>Cadophora</taxon>
    </lineage>
</organism>
<gene>
    <name evidence="2" type="ORF">IFR04_010716</name>
</gene>
<sequence length="355" mass="40376">MGNTTSTPKHLQRSDKTTSVIFTFEDYTTNAPDDEKISREVGALQLAISDHVRDYYHERQIQHSPENIEKVLLKERERFPTLPSIEVAHLLCDNRSRRSALNFFISHMVLKNISFFGHKSHTLLSPGAVGCINDFGFGDPQVKLTDDEQTAFTQWRAVTAHLLPKIQKRPAGYQNARIDRLAKTIDETLTNFYDSAKDNAERLQSLRVIVEKAGIVGEMIFASPSRWKFDWSASRRDLRSRDRRSKDGKIHPDQQAFDKDGKAVVIVLFPVLVQMDSKDLEDKHRPRRTRRGDYDGTVAVSEILKEVRKFTELQTPRVQEPEQQPSIPEQQQPKPAGSHPSIASPAAEGPRQSKG</sequence>
<name>A0A8H7T6P8_9HELO</name>
<keyword evidence="3" id="KW-1185">Reference proteome</keyword>